<accession>X7FD76</accession>
<dbReference type="InterPro" id="IPR045746">
    <property type="entry name" value="ACT14924-like_Acyltransf_dom"/>
</dbReference>
<keyword evidence="3" id="KW-0012">Acyltransferase</keyword>
<evidence type="ECO:0000313" key="4">
    <source>
        <dbReference type="Proteomes" id="UP000023430"/>
    </source>
</evidence>
<protein>
    <submittedName>
        <fullName evidence="3">Acyltransferase</fullName>
    </submittedName>
</protein>
<evidence type="ECO:0000259" key="2">
    <source>
        <dbReference type="SMART" id="SM00563"/>
    </source>
</evidence>
<dbReference type="OrthoDB" id="1113830at2"/>
<organism evidence="3 4">
    <name type="scientific">Roseivivax isoporae LMG 25204</name>
    <dbReference type="NCBI Taxonomy" id="1449351"/>
    <lineage>
        <taxon>Bacteria</taxon>
        <taxon>Pseudomonadati</taxon>
        <taxon>Pseudomonadota</taxon>
        <taxon>Alphaproteobacteria</taxon>
        <taxon>Rhodobacterales</taxon>
        <taxon>Roseobacteraceae</taxon>
        <taxon>Roseivivax</taxon>
    </lineage>
</organism>
<gene>
    <name evidence="3" type="ORF">RISW2_00405</name>
</gene>
<dbReference type="Proteomes" id="UP000023430">
    <property type="component" value="Unassembled WGS sequence"/>
</dbReference>
<comment type="caution">
    <text evidence="3">The sequence shown here is derived from an EMBL/GenBank/DDBJ whole genome shotgun (WGS) entry which is preliminary data.</text>
</comment>
<dbReference type="AlphaFoldDB" id="X7FD76"/>
<dbReference type="EMBL" id="JAME01000001">
    <property type="protein sequence ID" value="ETX30872.1"/>
    <property type="molecule type" value="Genomic_DNA"/>
</dbReference>
<reference evidence="3 4" key="1">
    <citation type="submission" date="2014-01" db="EMBL/GenBank/DDBJ databases">
        <title>Roseivivax isoporae LMG 25204 Genome Sequencing.</title>
        <authorList>
            <person name="Lai Q."/>
            <person name="Li G."/>
            <person name="Shao Z."/>
        </authorList>
    </citation>
    <scope>NUCLEOTIDE SEQUENCE [LARGE SCALE GENOMIC DNA]</scope>
    <source>
        <strain evidence="3 4">LMG 25204</strain>
    </source>
</reference>
<keyword evidence="4" id="KW-1185">Reference proteome</keyword>
<feature type="domain" description="Phospholipid/glycerol acyltransferase" evidence="2">
    <location>
        <begin position="106"/>
        <end position="229"/>
    </location>
</feature>
<keyword evidence="3" id="KW-0808">Transferase</keyword>
<dbReference type="GO" id="GO:0016746">
    <property type="term" value="F:acyltransferase activity"/>
    <property type="evidence" value="ECO:0007669"/>
    <property type="project" value="UniProtKB-KW"/>
</dbReference>
<dbReference type="CDD" id="cd07986">
    <property type="entry name" value="LPLAT_ACT14924-like"/>
    <property type="match status" value="1"/>
</dbReference>
<dbReference type="SMART" id="SM00563">
    <property type="entry name" value="PlsC"/>
    <property type="match status" value="1"/>
</dbReference>
<dbReference type="PATRIC" id="fig|1449351.3.peg.81"/>
<evidence type="ECO:0000256" key="1">
    <source>
        <dbReference type="SAM" id="MobiDB-lite"/>
    </source>
</evidence>
<evidence type="ECO:0000313" key="3">
    <source>
        <dbReference type="EMBL" id="ETX30872.1"/>
    </source>
</evidence>
<dbReference type="RefSeq" id="WP_043765160.1">
    <property type="nucleotide sequence ID" value="NZ_JAME01000001.1"/>
</dbReference>
<dbReference type="eggNOG" id="COG0204">
    <property type="taxonomic scope" value="Bacteria"/>
</dbReference>
<name>X7FD76_9RHOB</name>
<dbReference type="STRING" id="1449351.RISW2_00405"/>
<dbReference type="Pfam" id="PF19576">
    <property type="entry name" value="Acyltransf_2"/>
    <property type="match status" value="1"/>
</dbReference>
<dbReference type="InterPro" id="IPR002123">
    <property type="entry name" value="Plipid/glycerol_acylTrfase"/>
</dbReference>
<sequence length="297" mass="32766">MLSPDVDPQTRRPAAAPVSPAPRDPAPYDKRKLSYANTFENPWKRGTIRAMEWLTGKVTLLRMVRAFERIGPAEGQAFWAQALSIMDITLETPEAQIARIPRKGPVVVVANHPHGLVDGMVLAELIGRVRRDYRILTRSLLTGVREVERFLIPVPFPHEPDARAQGLRMRETAMDHLGAGGLVALFPSGVVATSRRAFGPAEEAEWNPFTAKLIQRSGATVVPIHFPGQNSRAYQIANLISPTLRQGLLIHEVVKACRTPQAPVIGRPIPPEELRAAGSGRELVAWLRQRTLALGHD</sequence>
<proteinExistence type="predicted"/>
<feature type="region of interest" description="Disordered" evidence="1">
    <location>
        <begin position="1"/>
        <end position="30"/>
    </location>
</feature>